<keyword evidence="1" id="KW-0812">Transmembrane</keyword>
<feature type="transmembrane region" description="Helical" evidence="1">
    <location>
        <begin position="157"/>
        <end position="172"/>
    </location>
</feature>
<feature type="transmembrane region" description="Helical" evidence="1">
    <location>
        <begin position="213"/>
        <end position="231"/>
    </location>
</feature>
<protein>
    <recommendedName>
        <fullName evidence="4">CPBP family intramembrane metalloprotease</fullName>
    </recommendedName>
</protein>
<reference evidence="2 3" key="1">
    <citation type="journal article" date="2022" name="Int. J. Syst. Evol. Microbiol.">
        <title>Flavobacterium ammonificans sp. nov. and Flavobacterium ammoniigenes sp. nov., ammonifying bacteria isolated from surface river water.</title>
        <authorList>
            <person name="Watanabe K."/>
            <person name="Kitamura T."/>
            <person name="Ogata Y."/>
            <person name="Shindo C."/>
            <person name="Suda W."/>
        </authorList>
    </citation>
    <scope>NUCLEOTIDE SEQUENCE [LARGE SCALE GENOMIC DNA]</scope>
    <source>
        <strain evidence="2 3">GENT11</strain>
    </source>
</reference>
<keyword evidence="3" id="KW-1185">Reference proteome</keyword>
<accession>A0ABM7V230</accession>
<evidence type="ECO:0000313" key="2">
    <source>
        <dbReference type="EMBL" id="BDB52016.1"/>
    </source>
</evidence>
<feature type="transmembrane region" description="Helical" evidence="1">
    <location>
        <begin position="184"/>
        <end position="204"/>
    </location>
</feature>
<reference evidence="2 3" key="2">
    <citation type="journal article" date="2022" name="Microorganisms">
        <title>Complete Genome Sequences of Two Flavobacterium ammonificans Strains and a Flavobacterium ammoniigenes Strain of Ammonifying Bacterioplankton Isolated from Surface River Water.</title>
        <authorList>
            <person name="Suda W."/>
            <person name="Ogata Y."/>
            <person name="Shindo C."/>
            <person name="Watanabe K."/>
        </authorList>
    </citation>
    <scope>NUCLEOTIDE SEQUENCE [LARGE SCALE GENOMIC DNA]</scope>
    <source>
        <strain evidence="2 3">GENT11</strain>
    </source>
</reference>
<keyword evidence="1" id="KW-1133">Transmembrane helix</keyword>
<dbReference type="EMBL" id="AP025183">
    <property type="protein sequence ID" value="BDB52016.1"/>
    <property type="molecule type" value="Genomic_DNA"/>
</dbReference>
<name>A0ABM7V230_9FLAO</name>
<feature type="transmembrane region" description="Helical" evidence="1">
    <location>
        <begin position="124"/>
        <end position="150"/>
    </location>
</feature>
<proteinExistence type="predicted"/>
<gene>
    <name evidence="2" type="ORF">GENT11_03280</name>
</gene>
<evidence type="ECO:0000313" key="3">
    <source>
        <dbReference type="Proteomes" id="UP001319865"/>
    </source>
</evidence>
<feature type="transmembrane region" description="Helical" evidence="1">
    <location>
        <begin position="44"/>
        <end position="63"/>
    </location>
</feature>
<feature type="transmembrane region" description="Helical" evidence="1">
    <location>
        <begin position="83"/>
        <end position="104"/>
    </location>
</feature>
<evidence type="ECO:0008006" key="4">
    <source>
        <dbReference type="Google" id="ProtNLM"/>
    </source>
</evidence>
<sequence length="237" mass="27849">MKFNLDLPEKGTKNLFVYLSFLLIALIGIFYGNSIKIEFEFLRIWDTSNILLLLLGVPFLFLFERLHIPNFWENKIAIKHKLYLPIAIGAIFGLLDIFVIKVLMHPEPYSSLPPYLQPFPYSFFLFFSGALEIEVFYRLIPISLILLLSLVIKKNSYSNYFFWIAAVLTAIREPLEQLPSEGTFLIIYSLFTGFLMNFLQAIYFKKYGFLSCLFIRLGHYLFWHILLGVYVEFFEIV</sequence>
<feature type="transmembrane region" description="Helical" evidence="1">
    <location>
        <begin position="15"/>
        <end position="32"/>
    </location>
</feature>
<dbReference type="Proteomes" id="UP001319865">
    <property type="component" value="Chromosome"/>
</dbReference>
<organism evidence="2 3">
    <name type="scientific">Flavobacterium ammonificans</name>
    <dbReference type="NCBI Taxonomy" id="1751056"/>
    <lineage>
        <taxon>Bacteria</taxon>
        <taxon>Pseudomonadati</taxon>
        <taxon>Bacteroidota</taxon>
        <taxon>Flavobacteriia</taxon>
        <taxon>Flavobacteriales</taxon>
        <taxon>Flavobacteriaceae</taxon>
        <taxon>Flavobacterium</taxon>
    </lineage>
</organism>
<keyword evidence="1" id="KW-0472">Membrane</keyword>
<evidence type="ECO:0000256" key="1">
    <source>
        <dbReference type="SAM" id="Phobius"/>
    </source>
</evidence>